<comment type="caution">
    <text evidence="1">The sequence shown here is derived from an EMBL/GenBank/DDBJ whole genome shotgun (WGS) entry which is preliminary data.</text>
</comment>
<evidence type="ECO:0000313" key="1">
    <source>
        <dbReference type="EMBL" id="KKL17561.1"/>
    </source>
</evidence>
<proteinExistence type="predicted"/>
<dbReference type="AlphaFoldDB" id="A0A0F9DIK5"/>
<dbReference type="EMBL" id="LAZR01039211">
    <property type="protein sequence ID" value="KKL17561.1"/>
    <property type="molecule type" value="Genomic_DNA"/>
</dbReference>
<accession>A0A0F9DIK5</accession>
<protein>
    <submittedName>
        <fullName evidence="1">Uncharacterized protein</fullName>
    </submittedName>
</protein>
<organism evidence="1">
    <name type="scientific">marine sediment metagenome</name>
    <dbReference type="NCBI Taxonomy" id="412755"/>
    <lineage>
        <taxon>unclassified sequences</taxon>
        <taxon>metagenomes</taxon>
        <taxon>ecological metagenomes</taxon>
    </lineage>
</organism>
<sequence length="478" mass="49070">GVALLGGLMGPVSQTHIEFYGDLSLTAATTSTIYAGQHGGDRFRLFGDGTNYVAGGLSGTGDLDLDGGRGLYYVWGDNSAYSGTVTLAAGNGALFPQHANALGTGTVIVRDGGGTYRGMGLMANIGATVVVDPGGVLDSMGGLPVTTPIVMNGGTINAGGLYDKMPYGDSIFAGPITLQADGIFRVGFSYPLRLSGTISESGGARRVIIPAAGSYGSDYYRVHFSGTGLWTGGTLIEPGGVAWAETDNAMGTGTIDVQGRLIVGDSSGMPVIEVNGGALELRGTLEADVVFNSGVIQNTLGSLYGFSNGTLTGEVTMNGDVSLRTSGDTGRWLRLTGTLNDGANSYKILVDSGNGSTYLEGVGLYDGGTDVTQGRLLVDNKDALGTGSVYVGRNLGTANNQGGGSLVTRVDGCLDGLPSVIIDAGARFEVNSDETTLATINRAITWFEARTEGIYLELLILTASTLLPIPIPVIPLRQ</sequence>
<feature type="non-terminal residue" evidence="1">
    <location>
        <position position="1"/>
    </location>
</feature>
<name>A0A0F9DIK5_9ZZZZ</name>
<reference evidence="1" key="1">
    <citation type="journal article" date="2015" name="Nature">
        <title>Complex archaea that bridge the gap between prokaryotes and eukaryotes.</title>
        <authorList>
            <person name="Spang A."/>
            <person name="Saw J.H."/>
            <person name="Jorgensen S.L."/>
            <person name="Zaremba-Niedzwiedzka K."/>
            <person name="Martijn J."/>
            <person name="Lind A.E."/>
            <person name="van Eijk R."/>
            <person name="Schleper C."/>
            <person name="Guy L."/>
            <person name="Ettema T.J."/>
        </authorList>
    </citation>
    <scope>NUCLEOTIDE SEQUENCE</scope>
</reference>
<gene>
    <name evidence="1" type="ORF">LCGC14_2484330</name>
</gene>